<gene>
    <name evidence="2" type="ORF">ABNN70_10505</name>
</gene>
<proteinExistence type="predicted"/>
<evidence type="ECO:0000313" key="2">
    <source>
        <dbReference type="EMBL" id="XCJ16121.1"/>
    </source>
</evidence>
<keyword evidence="1" id="KW-0812">Transmembrane</keyword>
<sequence length="118" mass="14210">MSYNQMDSNNTPTLFEPHLIPENATLPRNDDIESIRNMCHKYMNYHVIVSLKDGSQQEGIIESMNDQGIIMLVPEDIDGDDDRQFFGYGYRPRFRRFRRFLFPFFFFVPPFIYPYPYY</sequence>
<dbReference type="RefSeq" id="WP_240697305.1">
    <property type="nucleotide sequence ID" value="NZ_CP159510.1"/>
</dbReference>
<protein>
    <submittedName>
        <fullName evidence="2">Uncharacterized protein</fullName>
    </submittedName>
</protein>
<dbReference type="AlphaFoldDB" id="A0AAU8ID19"/>
<feature type="transmembrane region" description="Helical" evidence="1">
    <location>
        <begin position="100"/>
        <end position="117"/>
    </location>
</feature>
<keyword evidence="1" id="KW-0472">Membrane</keyword>
<accession>A0AAU8ID19</accession>
<name>A0AAU8ID19_9BACL</name>
<organism evidence="2">
    <name type="scientific">Sporolactobacillus sp. Y61</name>
    <dbReference type="NCBI Taxonomy" id="3160863"/>
    <lineage>
        <taxon>Bacteria</taxon>
        <taxon>Bacillati</taxon>
        <taxon>Bacillota</taxon>
        <taxon>Bacilli</taxon>
        <taxon>Bacillales</taxon>
        <taxon>Sporolactobacillaceae</taxon>
        <taxon>Sporolactobacillus</taxon>
    </lineage>
</organism>
<reference evidence="2" key="1">
    <citation type="submission" date="2024-06" db="EMBL/GenBank/DDBJ databases">
        <authorList>
            <person name="Fan A."/>
            <person name="Zhang F.Y."/>
            <person name="Zhang L."/>
        </authorList>
    </citation>
    <scope>NUCLEOTIDE SEQUENCE</scope>
    <source>
        <strain evidence="2">Y61</strain>
    </source>
</reference>
<dbReference type="EMBL" id="CP159510">
    <property type="protein sequence ID" value="XCJ16121.1"/>
    <property type="molecule type" value="Genomic_DNA"/>
</dbReference>
<keyword evidence="1" id="KW-1133">Transmembrane helix</keyword>
<evidence type="ECO:0000256" key="1">
    <source>
        <dbReference type="SAM" id="Phobius"/>
    </source>
</evidence>